<feature type="transmembrane region" description="Helical" evidence="1">
    <location>
        <begin position="12"/>
        <end position="33"/>
    </location>
</feature>
<keyword evidence="3" id="KW-1185">Reference proteome</keyword>
<evidence type="ECO:0000313" key="3">
    <source>
        <dbReference type="Proteomes" id="UP001172055"/>
    </source>
</evidence>
<organism evidence="2 3">
    <name type="scientific">Planococcus shixiaomingii</name>
    <dbReference type="NCBI Taxonomy" id="3058393"/>
    <lineage>
        <taxon>Bacteria</taxon>
        <taxon>Bacillati</taxon>
        <taxon>Bacillota</taxon>
        <taxon>Bacilli</taxon>
        <taxon>Bacillales</taxon>
        <taxon>Caryophanaceae</taxon>
        <taxon>Planococcus</taxon>
    </lineage>
</organism>
<evidence type="ECO:0000313" key="2">
    <source>
        <dbReference type="EMBL" id="MDN7240668.1"/>
    </source>
</evidence>
<name>A0ABT8MYY4_9BACL</name>
<dbReference type="EMBL" id="JAUJWV010000001">
    <property type="protein sequence ID" value="MDN7240668.1"/>
    <property type="molecule type" value="Genomic_DNA"/>
</dbReference>
<proteinExistence type="predicted"/>
<feature type="transmembrane region" description="Helical" evidence="1">
    <location>
        <begin position="85"/>
        <end position="106"/>
    </location>
</feature>
<dbReference type="PANTHER" id="PTHR43839:SF3">
    <property type="entry name" value="OLIGOPEPTIDE ABC TRANSPORTER, PERMEASE PROTEIN"/>
    <property type="match status" value="1"/>
</dbReference>
<protein>
    <submittedName>
        <fullName evidence="2">Uncharacterized protein</fullName>
    </submittedName>
</protein>
<dbReference type="PROSITE" id="PS51257">
    <property type="entry name" value="PROKAR_LIPOPROTEIN"/>
    <property type="match status" value="1"/>
</dbReference>
<comment type="caution">
    <text evidence="2">The sequence shown here is derived from an EMBL/GenBank/DDBJ whole genome shotgun (WGS) entry which is preliminary data.</text>
</comment>
<keyword evidence="1" id="KW-0812">Transmembrane</keyword>
<keyword evidence="1" id="KW-0472">Membrane</keyword>
<reference evidence="2 3" key="1">
    <citation type="submission" date="2023-06" db="EMBL/GenBank/DDBJ databases">
        <title>Novel species in genus Planococcus.</title>
        <authorList>
            <person name="Ning S."/>
        </authorList>
    </citation>
    <scope>NUCLEOTIDE SEQUENCE [LARGE SCALE GENOMIC DNA]</scope>
    <source>
        <strain evidence="2 3">N028</strain>
    </source>
</reference>
<accession>A0ABT8MYY4</accession>
<dbReference type="PANTHER" id="PTHR43839">
    <property type="entry name" value="OPPC IN A BINDING PROTEIN-DEPENDENT TRANSPORT SYSTEM"/>
    <property type="match status" value="1"/>
</dbReference>
<dbReference type="RefSeq" id="WP_301722575.1">
    <property type="nucleotide sequence ID" value="NZ_JAUJWV010000001.1"/>
</dbReference>
<dbReference type="Proteomes" id="UP001172055">
    <property type="component" value="Unassembled WGS sequence"/>
</dbReference>
<sequence>MRLVKRLLKNKLFLTGFSMIAGCFLVSLFYFIFFNDQIPSTSLLFSENRKPLPPPYNGSVYPPFGTDEFGRDIAFVMLVGAKYTIGAALLITMLRVVPAVFIGLFLQFF</sequence>
<keyword evidence="1" id="KW-1133">Transmembrane helix</keyword>
<gene>
    <name evidence="2" type="ORF">QWY14_02650</name>
</gene>
<evidence type="ECO:0000256" key="1">
    <source>
        <dbReference type="SAM" id="Phobius"/>
    </source>
</evidence>